<keyword evidence="3" id="KW-0347">Helicase</keyword>
<keyword evidence="2" id="KW-0547">Nucleotide-binding</keyword>
<dbReference type="PANTHER" id="PTHR45685">
    <property type="entry name" value="HELICASE SRCAP-RELATED"/>
    <property type="match status" value="1"/>
</dbReference>
<keyword evidence="3" id="KW-0378">Hydrolase</keyword>
<evidence type="ECO:0000256" key="4">
    <source>
        <dbReference type="ARBA" id="ARBA00022840"/>
    </source>
</evidence>
<reference evidence="6 7" key="2">
    <citation type="submission" date="2018-11" db="EMBL/GenBank/DDBJ databases">
        <authorList>
            <consortium name="Pathogen Informatics"/>
        </authorList>
    </citation>
    <scope>NUCLEOTIDE SEQUENCE [LARGE SCALE GENOMIC DNA]</scope>
</reference>
<reference evidence="8" key="1">
    <citation type="submission" date="2016-06" db="UniProtKB">
        <authorList>
            <consortium name="WormBaseParasite"/>
        </authorList>
    </citation>
    <scope>IDENTIFICATION</scope>
</reference>
<proteinExistence type="predicted"/>
<gene>
    <name evidence="6" type="ORF">GPUH_LOCUS3960</name>
</gene>
<evidence type="ECO:0000256" key="3">
    <source>
        <dbReference type="ARBA" id="ARBA00022806"/>
    </source>
</evidence>
<comment type="subcellular location">
    <subcellularLocation>
        <location evidence="1">Nucleus</location>
    </subcellularLocation>
</comment>
<dbReference type="EMBL" id="UYRT01007128">
    <property type="protein sequence ID" value="VDK41662.1"/>
    <property type="molecule type" value="Genomic_DNA"/>
</dbReference>
<dbReference type="GO" id="GO:0042393">
    <property type="term" value="F:histone binding"/>
    <property type="evidence" value="ECO:0007669"/>
    <property type="project" value="TreeGrafter"/>
</dbReference>
<evidence type="ECO:0000256" key="2">
    <source>
        <dbReference type="ARBA" id="ARBA00022741"/>
    </source>
</evidence>
<dbReference type="InterPro" id="IPR050520">
    <property type="entry name" value="INO80/SWR1_helicase"/>
</dbReference>
<dbReference type="GO" id="GO:0004386">
    <property type="term" value="F:helicase activity"/>
    <property type="evidence" value="ECO:0007669"/>
    <property type="project" value="UniProtKB-KW"/>
</dbReference>
<evidence type="ECO:0000313" key="8">
    <source>
        <dbReference type="WBParaSite" id="GPUH_0000396701-mRNA-1"/>
    </source>
</evidence>
<accession>A0A183D5G9</accession>
<evidence type="ECO:0000256" key="5">
    <source>
        <dbReference type="SAM" id="MobiDB-lite"/>
    </source>
</evidence>
<evidence type="ECO:0000256" key="1">
    <source>
        <dbReference type="ARBA" id="ARBA00004123"/>
    </source>
</evidence>
<protein>
    <submittedName>
        <fullName evidence="8">SNF7 family protein</fullName>
    </submittedName>
</protein>
<dbReference type="GO" id="GO:0006338">
    <property type="term" value="P:chromatin remodeling"/>
    <property type="evidence" value="ECO:0007669"/>
    <property type="project" value="TreeGrafter"/>
</dbReference>
<dbReference type="AlphaFoldDB" id="A0A183D5G9"/>
<feature type="region of interest" description="Disordered" evidence="5">
    <location>
        <begin position="75"/>
        <end position="94"/>
    </location>
</feature>
<dbReference type="GO" id="GO:0000812">
    <property type="term" value="C:Swr1 complex"/>
    <property type="evidence" value="ECO:0007669"/>
    <property type="project" value="TreeGrafter"/>
</dbReference>
<dbReference type="GO" id="GO:0003677">
    <property type="term" value="F:DNA binding"/>
    <property type="evidence" value="ECO:0007669"/>
    <property type="project" value="UniProtKB-KW"/>
</dbReference>
<dbReference type="OrthoDB" id="5877396at2759"/>
<keyword evidence="4" id="KW-0067">ATP-binding</keyword>
<dbReference type="GO" id="GO:0005524">
    <property type="term" value="F:ATP binding"/>
    <property type="evidence" value="ECO:0007669"/>
    <property type="project" value="UniProtKB-KW"/>
</dbReference>
<sequence length="188" mass="20978">MIRDKEREKQRSEQRALREAKRVCALIAKMVRDFWQNVEKVVDLRIQEVIEGMKRKALDQQLEMMVGHADKLSEMVQEDEGSSVSSGSDDDMSISDIEMTEGNVKEEMEGLMAEGNLELDDLLDSLPPGYLEGISKSTSKIRGLPCAAGSILADGKRHDESEASTDYATSEVTQGTALLRLLLTSYYD</sequence>
<name>A0A183D5G9_9BILA</name>
<dbReference type="PANTHER" id="PTHR45685:SF1">
    <property type="entry name" value="HELICASE SRCAP"/>
    <property type="match status" value="1"/>
</dbReference>
<dbReference type="GO" id="GO:0016887">
    <property type="term" value="F:ATP hydrolysis activity"/>
    <property type="evidence" value="ECO:0007669"/>
    <property type="project" value="TreeGrafter"/>
</dbReference>
<keyword evidence="7" id="KW-1185">Reference proteome</keyword>
<dbReference type="Proteomes" id="UP000271098">
    <property type="component" value="Unassembled WGS sequence"/>
</dbReference>
<dbReference type="WBParaSite" id="GPUH_0000396701-mRNA-1">
    <property type="protein sequence ID" value="GPUH_0000396701-mRNA-1"/>
    <property type="gene ID" value="GPUH_0000396701"/>
</dbReference>
<evidence type="ECO:0000313" key="7">
    <source>
        <dbReference type="Proteomes" id="UP000271098"/>
    </source>
</evidence>
<evidence type="ECO:0000313" key="6">
    <source>
        <dbReference type="EMBL" id="VDK41662.1"/>
    </source>
</evidence>
<organism evidence="8">
    <name type="scientific">Gongylonema pulchrum</name>
    <dbReference type="NCBI Taxonomy" id="637853"/>
    <lineage>
        <taxon>Eukaryota</taxon>
        <taxon>Metazoa</taxon>
        <taxon>Ecdysozoa</taxon>
        <taxon>Nematoda</taxon>
        <taxon>Chromadorea</taxon>
        <taxon>Rhabditida</taxon>
        <taxon>Spirurina</taxon>
        <taxon>Spiruromorpha</taxon>
        <taxon>Spiruroidea</taxon>
        <taxon>Gongylonematidae</taxon>
        <taxon>Gongylonema</taxon>
    </lineage>
</organism>